<dbReference type="SUPFAM" id="SSF54928">
    <property type="entry name" value="RNA-binding domain, RBD"/>
    <property type="match status" value="1"/>
</dbReference>
<dbReference type="InterPro" id="IPR000504">
    <property type="entry name" value="RRM_dom"/>
</dbReference>
<protein>
    <recommendedName>
        <fullName evidence="9">RRM domain-containing protein</fullName>
    </recommendedName>
</protein>
<gene>
    <name evidence="10" type="ORF">KVV02_003535</name>
</gene>
<evidence type="ECO:0000256" key="3">
    <source>
        <dbReference type="ARBA" id="ARBA00022664"/>
    </source>
</evidence>
<dbReference type="InterPro" id="IPR005011">
    <property type="entry name" value="SNU66/SART1"/>
</dbReference>
<evidence type="ECO:0000256" key="6">
    <source>
        <dbReference type="ARBA" id="ARBA00023242"/>
    </source>
</evidence>
<feature type="compositionally biased region" description="Low complexity" evidence="8">
    <location>
        <begin position="688"/>
        <end position="703"/>
    </location>
</feature>
<keyword evidence="6" id="KW-0539">Nucleus</keyword>
<dbReference type="PANTHER" id="PTHR14152:SF5">
    <property type="entry name" value="U4_U6.U5 TRI-SNRNP-ASSOCIATED PROTEIN 1"/>
    <property type="match status" value="1"/>
</dbReference>
<feature type="compositionally biased region" description="Low complexity" evidence="8">
    <location>
        <begin position="788"/>
        <end position="801"/>
    </location>
</feature>
<dbReference type="EMBL" id="JAIFTL010000085">
    <property type="protein sequence ID" value="KAG9323875.1"/>
    <property type="molecule type" value="Genomic_DNA"/>
</dbReference>
<dbReference type="GO" id="GO:0003723">
    <property type="term" value="F:RNA binding"/>
    <property type="evidence" value="ECO:0007669"/>
    <property type="project" value="UniProtKB-UniRule"/>
</dbReference>
<evidence type="ECO:0000256" key="5">
    <source>
        <dbReference type="ARBA" id="ARBA00023187"/>
    </source>
</evidence>
<dbReference type="InterPro" id="IPR035979">
    <property type="entry name" value="RBD_domain_sf"/>
</dbReference>
<dbReference type="Proteomes" id="UP000717515">
    <property type="component" value="Unassembled WGS sequence"/>
</dbReference>
<feature type="compositionally biased region" description="Low complexity" evidence="8">
    <location>
        <begin position="810"/>
        <end position="825"/>
    </location>
</feature>
<dbReference type="Pfam" id="PF19252">
    <property type="entry name" value="HIND"/>
    <property type="match status" value="1"/>
</dbReference>
<dbReference type="InterPro" id="IPR012677">
    <property type="entry name" value="Nucleotide-bd_a/b_plait_sf"/>
</dbReference>
<evidence type="ECO:0000256" key="2">
    <source>
        <dbReference type="ARBA" id="ARBA00006076"/>
    </source>
</evidence>
<feature type="region of interest" description="Disordered" evidence="8">
    <location>
        <begin position="63"/>
        <end position="89"/>
    </location>
</feature>
<dbReference type="InterPro" id="IPR045347">
    <property type="entry name" value="HIND"/>
</dbReference>
<feature type="compositionally biased region" description="Basic residues" evidence="8">
    <location>
        <begin position="293"/>
        <end position="303"/>
    </location>
</feature>
<evidence type="ECO:0000256" key="8">
    <source>
        <dbReference type="SAM" id="MobiDB-lite"/>
    </source>
</evidence>
<proteinExistence type="inferred from homology"/>
<evidence type="ECO:0000256" key="4">
    <source>
        <dbReference type="ARBA" id="ARBA00022884"/>
    </source>
</evidence>
<feature type="region of interest" description="Disordered" evidence="8">
    <location>
        <begin position="546"/>
        <end position="592"/>
    </location>
</feature>
<name>A0A9P8D1I7_MORAP</name>
<keyword evidence="3" id="KW-0507">mRNA processing</keyword>
<evidence type="ECO:0000259" key="9">
    <source>
        <dbReference type="PROSITE" id="PS50102"/>
    </source>
</evidence>
<dbReference type="GO" id="GO:0045292">
    <property type="term" value="P:mRNA cis splicing, via spliceosome"/>
    <property type="evidence" value="ECO:0007669"/>
    <property type="project" value="TreeGrafter"/>
</dbReference>
<feature type="compositionally biased region" description="Basic and acidic residues" evidence="8">
    <location>
        <begin position="457"/>
        <end position="466"/>
    </location>
</feature>
<evidence type="ECO:0000313" key="10">
    <source>
        <dbReference type="EMBL" id="KAG9323875.1"/>
    </source>
</evidence>
<sequence>MSEISASIAETNALREKLGLKPLKVGPETSGAQVAEDNLKRQREEEAKKAREEAIKTKIAKSRNKRELNKVLTGKGLGEASDEDDGDDVYKWTMKSRNKEKERQAAAAAKRERELQELDDASLAEYDESHLSGLRVGHDMSDFAEGEERILTLKDSTILENEEEGDELINIQLTEKQKLEKNLENKKKKNRPVYSAYDDDEFNSGQKKNLLSQYDEELGIESGQDGFVLGSAKRAQRMADGQNGSVSQQSGGGLSAKEIMEQKLKKSAIDLTYNKTQQAQDYYTKDEAEITFKKPKKKKKSRSRKTENWDEENQDGEEMEVDRPEQVDISELNFVDDEDLQASLATARRAATKKSIKKLTPEQIAKNLAEGKAMEMQENDAPKGGLVISDVSEFVANLSSSAAEVHTSRPTQATKAREASAEAVESATTATTATTAGESMKEDTEMEGAKEEDEAEDYRARTRAESEEAEEQDVAMKEATTEEHIATESVLVDEPLVSRGLGSTLALLKQQGVYEMGTPEQAERAKVQSDRARWLAEARLREAKLQREMARDKARDKEKSRDKNYSIRDREKDREYENQRREQRLLDDREAQMKNYKPDVKLEYIDDAGNRLNTKEAFRQMSHAFHGKTSGKMKTEKRQKKLDDEKRLMSMSSTDTPLNMVSAFQERQKAAGSAHIVLAVGNRNAVPSSLSSSTIGGTTSTLGIGSGSRTPSASSGAKVAPSSFAAPNQAQATMSISGVHAPNREKVTFGLKRKAEPAPGTSTEESHSILAPMAARFLDMALDDVAKSRTTNNRSPNPRRGGAVRGAGGRDSPNNRNRSSPYNRNATEDRWTHDKFDEVNQKPAGGGRDRDNRAQAGESGNAKIIVENLHYAVTLEDIKELFDTHAGPIKFAEVKYDLSGRSTGIATITFKAAGDAATAIKKLHGIALDGQPMKITYAPLPVNRNRDNNRDNRGGAGRKDAAKRDVFSRLGSSEAGIASRLGKLNPLPKTVAAAGSGGRGQGLTNQRGSGNRGRQSGSGGGASSSAGSGKAGQSKEKKKQPVIKSAEELDAEMDTYMGDA</sequence>
<feature type="region of interest" description="Disordered" evidence="8">
    <location>
        <begin position="181"/>
        <end position="202"/>
    </location>
</feature>
<feature type="region of interest" description="Disordered" evidence="8">
    <location>
        <begin position="788"/>
        <end position="859"/>
    </location>
</feature>
<keyword evidence="5" id="KW-0508">mRNA splicing</keyword>
<comment type="subcellular location">
    <subcellularLocation>
        <location evidence="1">Nucleus</location>
    </subcellularLocation>
</comment>
<comment type="similarity">
    <text evidence="2">Belongs to the SNU66/SART1 family.</text>
</comment>
<dbReference type="Pfam" id="PF00076">
    <property type="entry name" value="RRM_1"/>
    <property type="match status" value="1"/>
</dbReference>
<accession>A0A9P8D1I7</accession>
<feature type="compositionally biased region" description="Basic and acidic residues" evidence="8">
    <location>
        <begin position="37"/>
        <end position="49"/>
    </location>
</feature>
<feature type="compositionally biased region" description="Polar residues" evidence="8">
    <location>
        <begin position="400"/>
        <end position="414"/>
    </location>
</feature>
<evidence type="ECO:0000256" key="1">
    <source>
        <dbReference type="ARBA" id="ARBA00004123"/>
    </source>
</evidence>
<feature type="domain" description="RRM" evidence="9">
    <location>
        <begin position="862"/>
        <end position="940"/>
    </location>
</feature>
<reference evidence="10" key="1">
    <citation type="submission" date="2021-07" db="EMBL/GenBank/DDBJ databases">
        <title>Draft genome of Mortierella alpina, strain LL118, isolated from an aspen leaf litter sample.</title>
        <authorList>
            <person name="Yang S."/>
            <person name="Vinatzer B.A."/>
        </authorList>
    </citation>
    <scope>NUCLEOTIDE SEQUENCE</scope>
    <source>
        <strain evidence="10">LL118</strain>
    </source>
</reference>
<evidence type="ECO:0000256" key="7">
    <source>
        <dbReference type="PROSITE-ProRule" id="PRU00176"/>
    </source>
</evidence>
<dbReference type="SMART" id="SM01218">
    <property type="entry name" value="FoP_duplication"/>
    <property type="match status" value="1"/>
</dbReference>
<evidence type="ECO:0000313" key="11">
    <source>
        <dbReference type="Proteomes" id="UP000717515"/>
    </source>
</evidence>
<feature type="compositionally biased region" description="Acidic residues" evidence="8">
    <location>
        <begin position="309"/>
        <end position="320"/>
    </location>
</feature>
<comment type="caution">
    <text evidence="10">The sequence shown here is derived from an EMBL/GenBank/DDBJ whole genome shotgun (WGS) entry which is preliminary data.</text>
</comment>
<dbReference type="Gene3D" id="3.30.70.330">
    <property type="match status" value="1"/>
</dbReference>
<feature type="region of interest" description="Disordered" evidence="8">
    <location>
        <begin position="400"/>
        <end position="487"/>
    </location>
</feature>
<feature type="region of interest" description="Disordered" evidence="8">
    <location>
        <begin position="988"/>
        <end position="1060"/>
    </location>
</feature>
<dbReference type="SMART" id="SM00360">
    <property type="entry name" value="RRM"/>
    <property type="match status" value="1"/>
</dbReference>
<dbReference type="InterPro" id="IPR025715">
    <property type="entry name" value="FoP_C"/>
</dbReference>
<feature type="compositionally biased region" description="Basic and acidic residues" evidence="8">
    <location>
        <begin position="944"/>
        <end position="966"/>
    </location>
</feature>
<feature type="region of interest" description="Disordered" evidence="8">
    <location>
        <begin position="287"/>
        <end position="334"/>
    </location>
</feature>
<feature type="compositionally biased region" description="Basic and acidic residues" evidence="8">
    <location>
        <begin position="439"/>
        <end position="449"/>
    </location>
</feature>
<keyword evidence="4 7" id="KW-0694">RNA-binding</keyword>
<dbReference type="PROSITE" id="PS50102">
    <property type="entry name" value="RRM"/>
    <property type="match status" value="1"/>
</dbReference>
<feature type="region of interest" description="Disordered" evidence="8">
    <location>
        <begin position="687"/>
        <end position="722"/>
    </location>
</feature>
<dbReference type="GO" id="GO:0046540">
    <property type="term" value="C:U4/U6 x U5 tri-snRNP complex"/>
    <property type="evidence" value="ECO:0007669"/>
    <property type="project" value="InterPro"/>
</dbReference>
<feature type="compositionally biased region" description="Low complexity" evidence="8">
    <location>
        <begin position="421"/>
        <end position="438"/>
    </location>
</feature>
<dbReference type="PANTHER" id="PTHR14152">
    <property type="entry name" value="SQUAMOUS CELL CARCINOMA ANTIGEN RECOGNISED BY CYTOTOXIC T LYMPHOCYTES"/>
    <property type="match status" value="1"/>
</dbReference>
<feature type="compositionally biased region" description="Low complexity" evidence="8">
    <location>
        <begin position="1005"/>
        <end position="1015"/>
    </location>
</feature>
<dbReference type="AlphaFoldDB" id="A0A9P8D1I7"/>
<feature type="region of interest" description="Disordered" evidence="8">
    <location>
        <begin position="15"/>
        <end position="49"/>
    </location>
</feature>
<dbReference type="Pfam" id="PF13865">
    <property type="entry name" value="FoP_duplication"/>
    <property type="match status" value="1"/>
</dbReference>
<feature type="compositionally biased region" description="Basic and acidic residues" evidence="8">
    <location>
        <begin position="826"/>
        <end position="840"/>
    </location>
</feature>
<dbReference type="CDD" id="cd12418">
    <property type="entry name" value="RRM_Aly_REF_like"/>
    <property type="match status" value="1"/>
</dbReference>
<feature type="region of interest" description="Disordered" evidence="8">
    <location>
        <begin position="939"/>
        <end position="966"/>
    </location>
</feature>
<feature type="compositionally biased region" description="Low complexity" evidence="8">
    <location>
        <begin position="1023"/>
        <end position="1032"/>
    </location>
</feature>
<organism evidence="10 11">
    <name type="scientific">Mortierella alpina</name>
    <name type="common">Oleaginous fungus</name>
    <name type="synonym">Mortierella renispora</name>
    <dbReference type="NCBI Taxonomy" id="64518"/>
    <lineage>
        <taxon>Eukaryota</taxon>
        <taxon>Fungi</taxon>
        <taxon>Fungi incertae sedis</taxon>
        <taxon>Mucoromycota</taxon>
        <taxon>Mortierellomycotina</taxon>
        <taxon>Mortierellomycetes</taxon>
        <taxon>Mortierellales</taxon>
        <taxon>Mortierellaceae</taxon>
        <taxon>Mortierella</taxon>
    </lineage>
</organism>
<feature type="compositionally biased region" description="Basic and acidic residues" evidence="8">
    <location>
        <begin position="474"/>
        <end position="486"/>
    </location>
</feature>
<feature type="region of interest" description="Disordered" evidence="8">
    <location>
        <begin position="235"/>
        <end position="254"/>
    </location>
</feature>
<dbReference type="Pfam" id="PF03343">
    <property type="entry name" value="SART-1"/>
    <property type="match status" value="1"/>
</dbReference>
<dbReference type="GO" id="GO:0000481">
    <property type="term" value="P:maturation of 5S rRNA"/>
    <property type="evidence" value="ECO:0007669"/>
    <property type="project" value="TreeGrafter"/>
</dbReference>